<gene>
    <name evidence="2" type="ORF">TRFO_15196</name>
</gene>
<evidence type="ECO:0000313" key="2">
    <source>
        <dbReference type="EMBL" id="OHT14418.1"/>
    </source>
</evidence>
<dbReference type="EMBL" id="MLAK01000374">
    <property type="protein sequence ID" value="OHT14418.1"/>
    <property type="molecule type" value="Genomic_DNA"/>
</dbReference>
<keyword evidence="3" id="KW-1185">Reference proteome</keyword>
<feature type="region of interest" description="Disordered" evidence="1">
    <location>
        <begin position="40"/>
        <end position="101"/>
    </location>
</feature>
<accession>A0A1J4KTF7</accession>
<organism evidence="2 3">
    <name type="scientific">Tritrichomonas foetus</name>
    <dbReference type="NCBI Taxonomy" id="1144522"/>
    <lineage>
        <taxon>Eukaryota</taxon>
        <taxon>Metamonada</taxon>
        <taxon>Parabasalia</taxon>
        <taxon>Tritrichomonadida</taxon>
        <taxon>Tritrichomonadidae</taxon>
        <taxon>Tritrichomonas</taxon>
    </lineage>
</organism>
<proteinExistence type="predicted"/>
<dbReference type="RefSeq" id="XP_068367554.1">
    <property type="nucleotide sequence ID" value="XM_068498250.1"/>
</dbReference>
<feature type="compositionally biased region" description="Basic and acidic residues" evidence="1">
    <location>
        <begin position="40"/>
        <end position="62"/>
    </location>
</feature>
<name>A0A1J4KTF7_9EUKA</name>
<evidence type="ECO:0000256" key="1">
    <source>
        <dbReference type="SAM" id="MobiDB-lite"/>
    </source>
</evidence>
<dbReference type="GeneID" id="94832954"/>
<dbReference type="VEuPathDB" id="TrichDB:TRFO_15196"/>
<dbReference type="AlphaFoldDB" id="A0A1J4KTF7"/>
<reference evidence="2" key="1">
    <citation type="submission" date="2016-10" db="EMBL/GenBank/DDBJ databases">
        <authorList>
            <person name="Benchimol M."/>
            <person name="Almeida L.G."/>
            <person name="Vasconcelos A.T."/>
            <person name="Perreira-Neves A."/>
            <person name="Rosa I.A."/>
            <person name="Tasca T."/>
            <person name="Bogo M.R."/>
            <person name="de Souza W."/>
        </authorList>
    </citation>
    <scope>NUCLEOTIDE SEQUENCE [LARGE SCALE GENOMIC DNA]</scope>
    <source>
        <strain evidence="2">K</strain>
    </source>
</reference>
<sequence length="191" mass="22441">MTYQLFSFENQSPERQREILEKQIKQQQQREILEQQIQARKREKELEREKEERIQSMYEQRHSQPQQQQQQSQKQQQYIPQPHQQQFQQTQNYPSIVDSPPRQQATIDFTKTNGGARNQPLVFTPQKSLLSDTRPRVVIPERQILSMSLTPSTIHDAFASLRHQIMTTAASTVISGSPDCRTRGRKAHATF</sequence>
<feature type="compositionally biased region" description="Low complexity" evidence="1">
    <location>
        <begin position="64"/>
        <end position="91"/>
    </location>
</feature>
<comment type="caution">
    <text evidence="2">The sequence shown here is derived from an EMBL/GenBank/DDBJ whole genome shotgun (WGS) entry which is preliminary data.</text>
</comment>
<evidence type="ECO:0000313" key="3">
    <source>
        <dbReference type="Proteomes" id="UP000179807"/>
    </source>
</evidence>
<dbReference type="Proteomes" id="UP000179807">
    <property type="component" value="Unassembled WGS sequence"/>
</dbReference>
<protein>
    <submittedName>
        <fullName evidence="2">Uncharacterized protein</fullName>
    </submittedName>
</protein>